<dbReference type="Gene3D" id="1.20.1440.20">
    <property type="entry name" value="LemA-like domain"/>
    <property type="match status" value="1"/>
</dbReference>
<reference evidence="1 2" key="1">
    <citation type="submission" date="2020-12" db="EMBL/GenBank/DDBJ databases">
        <title>Whole genome sequences of gut porcine anaerobes.</title>
        <authorList>
            <person name="Kubasova T."/>
            <person name="Jahodarova E."/>
            <person name="Rychlik I."/>
        </authorList>
    </citation>
    <scope>NUCLEOTIDE SEQUENCE [LARGE SCALE GENOMIC DNA]</scope>
    <source>
        <strain evidence="1 2">An867</strain>
    </source>
</reference>
<dbReference type="EMBL" id="JAFBIT010000002">
    <property type="protein sequence ID" value="MCF2652601.1"/>
    <property type="molecule type" value="Genomic_DNA"/>
</dbReference>
<evidence type="ECO:0008006" key="3">
    <source>
        <dbReference type="Google" id="ProtNLM"/>
    </source>
</evidence>
<dbReference type="InterPro" id="IPR023353">
    <property type="entry name" value="LemA-like_dom_sf"/>
</dbReference>
<keyword evidence="2" id="KW-1185">Reference proteome</keyword>
<sequence length="181" mass="19921">MKKKERIKRRAAAIIGMVALILVSIPVGSCVSLARERGKVTALYYGSDDEWGLLEDLAWCSTEAANLATLADKYLPEGQADAVREARGALEQADTPGEKAEAFSALTVKVNALYNTLEETEMKEEDAKYRDEIIADYNSNADFISRSDYNTRAAQFNEILRTTPARPLAALVGIGEVEPFR</sequence>
<protein>
    <recommendedName>
        <fullName evidence="3">LemA family protein</fullName>
    </recommendedName>
</protein>
<dbReference type="Proteomes" id="UP001299220">
    <property type="component" value="Unassembled WGS sequence"/>
</dbReference>
<evidence type="ECO:0000313" key="1">
    <source>
        <dbReference type="EMBL" id="MCF2652601.1"/>
    </source>
</evidence>
<gene>
    <name evidence="1" type="ORF">JQM67_08295</name>
</gene>
<proteinExistence type="predicted"/>
<dbReference type="RefSeq" id="WP_235323635.1">
    <property type="nucleotide sequence ID" value="NZ_JAFBIT010000002.1"/>
</dbReference>
<comment type="caution">
    <text evidence="1">The sequence shown here is derived from an EMBL/GenBank/DDBJ whole genome shotgun (WGS) entry which is preliminary data.</text>
</comment>
<accession>A0ABS9CN57</accession>
<organism evidence="1 2">
    <name type="scientific">Anaeromassilibacillus senegalensis</name>
    <dbReference type="NCBI Taxonomy" id="1673717"/>
    <lineage>
        <taxon>Bacteria</taxon>
        <taxon>Bacillati</taxon>
        <taxon>Bacillota</taxon>
        <taxon>Clostridia</taxon>
        <taxon>Eubacteriales</taxon>
        <taxon>Acutalibacteraceae</taxon>
        <taxon>Anaeromassilibacillus</taxon>
    </lineage>
</organism>
<evidence type="ECO:0000313" key="2">
    <source>
        <dbReference type="Proteomes" id="UP001299220"/>
    </source>
</evidence>
<name>A0ABS9CN57_9FIRM</name>